<dbReference type="EMBL" id="CAJVRL010000014">
    <property type="protein sequence ID" value="CAG8949561.1"/>
    <property type="molecule type" value="Genomic_DNA"/>
</dbReference>
<comment type="caution">
    <text evidence="1">The sequence shown here is derived from an EMBL/GenBank/DDBJ whole genome shotgun (WGS) entry which is preliminary data.</text>
</comment>
<dbReference type="Proteomes" id="UP000696280">
    <property type="component" value="Unassembled WGS sequence"/>
</dbReference>
<proteinExistence type="predicted"/>
<organism evidence="1 2">
    <name type="scientific">Hymenoscyphus fraxineus</name>
    <dbReference type="NCBI Taxonomy" id="746836"/>
    <lineage>
        <taxon>Eukaryota</taxon>
        <taxon>Fungi</taxon>
        <taxon>Dikarya</taxon>
        <taxon>Ascomycota</taxon>
        <taxon>Pezizomycotina</taxon>
        <taxon>Leotiomycetes</taxon>
        <taxon>Helotiales</taxon>
        <taxon>Helotiaceae</taxon>
        <taxon>Hymenoscyphus</taxon>
    </lineage>
</organism>
<dbReference type="AlphaFoldDB" id="A0A9N9KM85"/>
<gene>
    <name evidence="1" type="ORF">HYFRA_00007794</name>
</gene>
<keyword evidence="2" id="KW-1185">Reference proteome</keyword>
<dbReference type="OrthoDB" id="3450125at2759"/>
<name>A0A9N9KM85_9HELO</name>
<accession>A0A9N9KM85</accession>
<evidence type="ECO:0000313" key="2">
    <source>
        <dbReference type="Proteomes" id="UP000696280"/>
    </source>
</evidence>
<sequence>MGDYKPSDDEKVLFSKREYFNVELGHQICELRLLDPLTGVTNKDINERNELSTYIPHPLRLNRLLSEEEMAAIDYTSMKDDLPFYIRPKHHTEPGNVKNATTVVTQKNLVPYARYYSAVATEKLGLHPIMAAVREKLTRPGTEKDFHSAVGARTVEAYGNVYDLGFTVQQGARNIQTSKVARLGDPEVRYLITDIIRIAMVLLEKAFPGRDSDIQTRSWLGNASIGIGHKDNTEFTSIQVNISEPKSDLNSSLKDFGSLHMDATDNPISFTASFCVSHLPENYFPGRFAITPARLMCLTAPFTALVFTANQPHIALAGGRYPKGLPHDSPLRYSPKVDLPELPHDNSDNSFGIRDYRRINVIPYPNIKMQEYETHKLRDTVFDDDSLLVWGSMRNKREFEMRHAMLLKYQDGKLNVPKYKDAKSWVRKFAWQDKKGNWHFPRRRLAERLIEIMEKEDTELNQLKDDVESYSCGNKFRGYKTCKYVTWTHERQLIRFRDSISAGSRKDS</sequence>
<reference evidence="1" key="1">
    <citation type="submission" date="2021-07" db="EMBL/GenBank/DDBJ databases">
        <authorList>
            <person name="Durling M."/>
        </authorList>
    </citation>
    <scope>NUCLEOTIDE SEQUENCE</scope>
</reference>
<evidence type="ECO:0000313" key="1">
    <source>
        <dbReference type="EMBL" id="CAG8949561.1"/>
    </source>
</evidence>
<protein>
    <submittedName>
        <fullName evidence="1">Uncharacterized protein</fullName>
    </submittedName>
</protein>